<proteinExistence type="predicted"/>
<gene>
    <name evidence="6" type="ORF">ACFQPE_18485</name>
</gene>
<evidence type="ECO:0000313" key="7">
    <source>
        <dbReference type="Proteomes" id="UP001596547"/>
    </source>
</evidence>
<evidence type="ECO:0000259" key="5">
    <source>
        <dbReference type="PROSITE" id="PS51078"/>
    </source>
</evidence>
<dbReference type="InterPro" id="IPR036390">
    <property type="entry name" value="WH_DNA-bd_sf"/>
</dbReference>
<comment type="caution">
    <text evidence="6">The sequence shown here is derived from an EMBL/GenBank/DDBJ whole genome shotgun (WGS) entry which is preliminary data.</text>
</comment>
<evidence type="ECO:0000259" key="4">
    <source>
        <dbReference type="PROSITE" id="PS51077"/>
    </source>
</evidence>
<keyword evidence="1" id="KW-0805">Transcription regulation</keyword>
<dbReference type="SUPFAM" id="SSF55781">
    <property type="entry name" value="GAF domain-like"/>
    <property type="match status" value="1"/>
</dbReference>
<dbReference type="PROSITE" id="PS51078">
    <property type="entry name" value="ICLR_ED"/>
    <property type="match status" value="1"/>
</dbReference>
<organism evidence="6 7">
    <name type="scientific">Halomarina halobia</name>
    <dbReference type="NCBI Taxonomy" id="3033386"/>
    <lineage>
        <taxon>Archaea</taxon>
        <taxon>Methanobacteriati</taxon>
        <taxon>Methanobacteriota</taxon>
        <taxon>Stenosarchaea group</taxon>
        <taxon>Halobacteria</taxon>
        <taxon>Halobacteriales</taxon>
        <taxon>Natronomonadaceae</taxon>
        <taxon>Halomarina</taxon>
    </lineage>
</organism>
<dbReference type="InterPro" id="IPR036388">
    <property type="entry name" value="WH-like_DNA-bd_sf"/>
</dbReference>
<dbReference type="GeneID" id="79317044"/>
<keyword evidence="2" id="KW-0238">DNA-binding</keyword>
<dbReference type="GO" id="GO:0003677">
    <property type="term" value="F:DNA binding"/>
    <property type="evidence" value="ECO:0007669"/>
    <property type="project" value="UniProtKB-KW"/>
</dbReference>
<dbReference type="InterPro" id="IPR005471">
    <property type="entry name" value="Tscrpt_reg_IclR_N"/>
</dbReference>
<name>A0ABD6ADW9_9EURY</name>
<evidence type="ECO:0000256" key="2">
    <source>
        <dbReference type="ARBA" id="ARBA00023125"/>
    </source>
</evidence>
<protein>
    <submittedName>
        <fullName evidence="6">IclR family transcriptional regulator</fullName>
    </submittedName>
</protein>
<dbReference type="Gene3D" id="3.30.450.40">
    <property type="match status" value="1"/>
</dbReference>
<evidence type="ECO:0000256" key="3">
    <source>
        <dbReference type="ARBA" id="ARBA00023163"/>
    </source>
</evidence>
<dbReference type="SUPFAM" id="SSF46785">
    <property type="entry name" value="Winged helix' DNA-binding domain"/>
    <property type="match status" value="1"/>
</dbReference>
<accession>A0ABD6ADW9</accession>
<dbReference type="SMART" id="SM00346">
    <property type="entry name" value="HTH_ICLR"/>
    <property type="match status" value="1"/>
</dbReference>
<dbReference type="InterPro" id="IPR029016">
    <property type="entry name" value="GAF-like_dom_sf"/>
</dbReference>
<evidence type="ECO:0000256" key="1">
    <source>
        <dbReference type="ARBA" id="ARBA00023015"/>
    </source>
</evidence>
<dbReference type="PANTHER" id="PTHR30136">
    <property type="entry name" value="HELIX-TURN-HELIX TRANSCRIPTIONAL REGULATOR, ICLR FAMILY"/>
    <property type="match status" value="1"/>
</dbReference>
<dbReference type="Proteomes" id="UP001596547">
    <property type="component" value="Unassembled WGS sequence"/>
</dbReference>
<dbReference type="Pfam" id="PF09339">
    <property type="entry name" value="HTH_IclR"/>
    <property type="match status" value="1"/>
</dbReference>
<dbReference type="GO" id="GO:0006355">
    <property type="term" value="P:regulation of DNA-templated transcription"/>
    <property type="evidence" value="ECO:0007669"/>
    <property type="project" value="UniProtKB-ARBA"/>
</dbReference>
<dbReference type="RefSeq" id="WP_276306396.1">
    <property type="nucleotide sequence ID" value="NZ_CP119993.1"/>
</dbReference>
<feature type="domain" description="IclR-ED" evidence="5">
    <location>
        <begin position="63"/>
        <end position="252"/>
    </location>
</feature>
<dbReference type="Gene3D" id="1.10.10.10">
    <property type="entry name" value="Winged helix-like DNA-binding domain superfamily/Winged helix DNA-binding domain"/>
    <property type="match status" value="1"/>
</dbReference>
<sequence length="255" mass="27752">MLANTPSRQVQSVRTAFELINRLQALGGATPAQLTEELDLSKSSVHNYLATLEVEGYLVNDGGTYRLGLRFLTHGTAAKYAAGVERPIVRTVRSVAEELAESTWGVAEEFGRGYFMENATPADATTTYGSVGKRSYLHTHALGKAILAGSSDEYVERVADHHGLPEQTRRTTTDVDDLIAELETVRERGFAVSEGEAVLGILSVGVGFRDADDRRHAIGVFGHSRDFAGNHPENIGERLVEAVGELERRPRSEGE</sequence>
<feature type="domain" description="HTH iclR-type" evidence="4">
    <location>
        <begin position="10"/>
        <end position="69"/>
    </location>
</feature>
<keyword evidence="3" id="KW-0804">Transcription</keyword>
<dbReference type="EMBL" id="JBHTBF010000003">
    <property type="protein sequence ID" value="MFC7318768.1"/>
    <property type="molecule type" value="Genomic_DNA"/>
</dbReference>
<dbReference type="PROSITE" id="PS51077">
    <property type="entry name" value="HTH_ICLR"/>
    <property type="match status" value="1"/>
</dbReference>
<dbReference type="InterPro" id="IPR014757">
    <property type="entry name" value="Tscrpt_reg_IclR_C"/>
</dbReference>
<keyword evidence="7" id="KW-1185">Reference proteome</keyword>
<evidence type="ECO:0000313" key="6">
    <source>
        <dbReference type="EMBL" id="MFC7318768.1"/>
    </source>
</evidence>
<dbReference type="InterPro" id="IPR050707">
    <property type="entry name" value="HTH_MetabolicPath_Reg"/>
</dbReference>
<dbReference type="PANTHER" id="PTHR30136:SF35">
    <property type="entry name" value="HTH-TYPE TRANSCRIPTIONAL REGULATOR RV1719"/>
    <property type="match status" value="1"/>
</dbReference>
<dbReference type="AlphaFoldDB" id="A0ABD6ADW9"/>
<dbReference type="Pfam" id="PF01614">
    <property type="entry name" value="IclR_C"/>
    <property type="match status" value="1"/>
</dbReference>
<reference evidence="6 7" key="1">
    <citation type="journal article" date="2019" name="Int. J. Syst. Evol. Microbiol.">
        <title>The Global Catalogue of Microorganisms (GCM) 10K type strain sequencing project: providing services to taxonomists for standard genome sequencing and annotation.</title>
        <authorList>
            <consortium name="The Broad Institute Genomics Platform"/>
            <consortium name="The Broad Institute Genome Sequencing Center for Infectious Disease"/>
            <person name="Wu L."/>
            <person name="Ma J."/>
        </authorList>
    </citation>
    <scope>NUCLEOTIDE SEQUENCE [LARGE SCALE GENOMIC DNA]</scope>
    <source>
        <strain evidence="6 7">PSR21</strain>
    </source>
</reference>